<protein>
    <recommendedName>
        <fullName evidence="6">Transport permease protein</fullName>
    </recommendedName>
</protein>
<reference evidence="8 9" key="1">
    <citation type="submission" date="2015-07" db="EMBL/GenBank/DDBJ databases">
        <authorList>
            <person name="Ju K.-S."/>
            <person name="Doroghazi J.R."/>
            <person name="Metcalf W.W."/>
        </authorList>
    </citation>
    <scope>NUCLEOTIDE SEQUENCE [LARGE SCALE GENOMIC DNA]</scope>
    <source>
        <strain evidence="8 9">NRRL B-3589</strain>
    </source>
</reference>
<comment type="similarity">
    <text evidence="6">Belongs to the ABC-2 integral membrane protein family.</text>
</comment>
<dbReference type="InterPro" id="IPR051784">
    <property type="entry name" value="Nod_factor_ABC_transporter"/>
</dbReference>
<feature type="transmembrane region" description="Helical" evidence="6">
    <location>
        <begin position="64"/>
        <end position="86"/>
    </location>
</feature>
<dbReference type="RefSeq" id="WP_030892697.1">
    <property type="nucleotide sequence ID" value="NZ_JBIRHZ010000015.1"/>
</dbReference>
<keyword evidence="5" id="KW-0046">Antibiotic resistance</keyword>
<dbReference type="EMBL" id="LGUT01003262">
    <property type="protein sequence ID" value="KOG85682.1"/>
    <property type="molecule type" value="Genomic_DNA"/>
</dbReference>
<dbReference type="PROSITE" id="PS51012">
    <property type="entry name" value="ABC_TM2"/>
    <property type="match status" value="1"/>
</dbReference>
<keyword evidence="4 6" id="KW-0472">Membrane</keyword>
<dbReference type="InterPro" id="IPR000412">
    <property type="entry name" value="ABC_2_transport"/>
</dbReference>
<keyword evidence="6" id="KW-1003">Cell membrane</keyword>
<dbReference type="PANTHER" id="PTHR43229">
    <property type="entry name" value="NODULATION PROTEIN J"/>
    <property type="match status" value="1"/>
</dbReference>
<dbReference type="InterPro" id="IPR047817">
    <property type="entry name" value="ABC2_TM_bact-type"/>
</dbReference>
<feature type="transmembrane region" description="Helical" evidence="6">
    <location>
        <begin position="29"/>
        <end position="49"/>
    </location>
</feature>
<evidence type="ECO:0000256" key="5">
    <source>
        <dbReference type="ARBA" id="ARBA00023251"/>
    </source>
</evidence>
<evidence type="ECO:0000256" key="1">
    <source>
        <dbReference type="ARBA" id="ARBA00004141"/>
    </source>
</evidence>
<keyword evidence="9" id="KW-1185">Reference proteome</keyword>
<dbReference type="Proteomes" id="UP000037020">
    <property type="component" value="Unassembled WGS sequence"/>
</dbReference>
<evidence type="ECO:0000259" key="7">
    <source>
        <dbReference type="PROSITE" id="PS51012"/>
    </source>
</evidence>
<proteinExistence type="inferred from homology"/>
<evidence type="ECO:0000256" key="4">
    <source>
        <dbReference type="ARBA" id="ARBA00023136"/>
    </source>
</evidence>
<feature type="transmembrane region" description="Helical" evidence="6">
    <location>
        <begin position="174"/>
        <end position="193"/>
    </location>
</feature>
<evidence type="ECO:0000313" key="8">
    <source>
        <dbReference type="EMBL" id="KOG85682.1"/>
    </source>
</evidence>
<keyword evidence="2 6" id="KW-0812">Transmembrane</keyword>
<evidence type="ECO:0000313" key="9">
    <source>
        <dbReference type="Proteomes" id="UP000037020"/>
    </source>
</evidence>
<feature type="transmembrane region" description="Helical" evidence="6">
    <location>
        <begin position="141"/>
        <end position="162"/>
    </location>
</feature>
<name>A0ABR5IX11_9ACTN</name>
<feature type="transmembrane region" description="Helical" evidence="6">
    <location>
        <begin position="107"/>
        <end position="135"/>
    </location>
</feature>
<sequence length="268" mass="28428">MSDTSLTWAARDASAMIGRQATRLRHAPGLLAMTLTAPLLMLVLFGYLFGSAIDVPGGGNYREYLVPGLLVSVSTLGIFTGTLQAVQDRQRGVMDRFRTLPMSRSAVPVGQAVAEVLLAAVGLVPLALVGLAMGWRIRHGVGPALGAIGLLLLFRLATAWIGQYLGTVVKNEEAAGQLAALTFVLPMLSNTYVPTAGMPGWLRFLAEWNPISAVVGACRDLFGNTAAAAAAHSSWPAEHPIAASLLWSALLLAVFVPLTIRRYVRDGR</sequence>
<feature type="domain" description="ABC transmembrane type-2" evidence="7">
    <location>
        <begin position="29"/>
        <end position="266"/>
    </location>
</feature>
<keyword evidence="6" id="KW-0813">Transport</keyword>
<accession>A0ABR5IX11</accession>
<dbReference type="Pfam" id="PF01061">
    <property type="entry name" value="ABC2_membrane"/>
    <property type="match status" value="1"/>
</dbReference>
<keyword evidence="3 6" id="KW-1133">Transmembrane helix</keyword>
<dbReference type="InterPro" id="IPR013525">
    <property type="entry name" value="ABC2_TM"/>
</dbReference>
<dbReference type="PANTHER" id="PTHR43229:SF2">
    <property type="entry name" value="NODULATION PROTEIN J"/>
    <property type="match status" value="1"/>
</dbReference>
<evidence type="ECO:0000256" key="3">
    <source>
        <dbReference type="ARBA" id="ARBA00022989"/>
    </source>
</evidence>
<gene>
    <name evidence="8" type="ORF">ADK38_35300</name>
</gene>
<comment type="caution">
    <text evidence="8">The sequence shown here is derived from an EMBL/GenBank/DDBJ whole genome shotgun (WGS) entry which is preliminary data.</text>
</comment>
<organism evidence="8 9">
    <name type="scientific">Streptomyces varsoviensis</name>
    <dbReference type="NCBI Taxonomy" id="67373"/>
    <lineage>
        <taxon>Bacteria</taxon>
        <taxon>Bacillati</taxon>
        <taxon>Actinomycetota</taxon>
        <taxon>Actinomycetes</taxon>
        <taxon>Kitasatosporales</taxon>
        <taxon>Streptomycetaceae</taxon>
        <taxon>Streptomyces</taxon>
    </lineage>
</organism>
<feature type="transmembrane region" description="Helical" evidence="6">
    <location>
        <begin position="241"/>
        <end position="260"/>
    </location>
</feature>
<comment type="subcellular location">
    <subcellularLocation>
        <location evidence="6">Cell membrane</location>
        <topology evidence="6">Multi-pass membrane protein</topology>
    </subcellularLocation>
    <subcellularLocation>
        <location evidence="1">Membrane</location>
        <topology evidence="1">Multi-pass membrane protein</topology>
    </subcellularLocation>
</comment>
<evidence type="ECO:0000256" key="6">
    <source>
        <dbReference type="RuleBase" id="RU361157"/>
    </source>
</evidence>
<dbReference type="PIRSF" id="PIRSF006648">
    <property type="entry name" value="DrrB"/>
    <property type="match status" value="1"/>
</dbReference>
<evidence type="ECO:0000256" key="2">
    <source>
        <dbReference type="ARBA" id="ARBA00022692"/>
    </source>
</evidence>